<dbReference type="InterPro" id="IPR010288">
    <property type="entry name" value="EcsB_ABC"/>
</dbReference>
<evidence type="ECO:0008006" key="4">
    <source>
        <dbReference type="Google" id="ProtNLM"/>
    </source>
</evidence>
<evidence type="ECO:0000256" key="1">
    <source>
        <dbReference type="SAM" id="Phobius"/>
    </source>
</evidence>
<feature type="transmembrane region" description="Helical" evidence="1">
    <location>
        <begin position="101"/>
        <end position="125"/>
    </location>
</feature>
<feature type="transmembrane region" description="Helical" evidence="1">
    <location>
        <begin position="20"/>
        <end position="43"/>
    </location>
</feature>
<gene>
    <name evidence="2" type="ORF">BW731_08510</name>
</gene>
<feature type="transmembrane region" description="Helical" evidence="1">
    <location>
        <begin position="55"/>
        <end position="72"/>
    </location>
</feature>
<keyword evidence="3" id="KW-1185">Reference proteome</keyword>
<feature type="transmembrane region" description="Helical" evidence="1">
    <location>
        <begin position="377"/>
        <end position="396"/>
    </location>
</feature>
<dbReference type="GO" id="GO:0016020">
    <property type="term" value="C:membrane"/>
    <property type="evidence" value="ECO:0007669"/>
    <property type="project" value="InterPro"/>
</dbReference>
<feature type="transmembrane region" description="Helical" evidence="1">
    <location>
        <begin position="282"/>
        <end position="299"/>
    </location>
</feature>
<keyword evidence="1" id="KW-1133">Transmembrane helix</keyword>
<keyword evidence="1" id="KW-0472">Membrane</keyword>
<reference evidence="2 3" key="1">
    <citation type="submission" date="2017-02" db="EMBL/GenBank/DDBJ databases">
        <title>Vagococcus cremeus sp. nov., isolated from the small intestine of a marten, Martes flavigula.</title>
        <authorList>
            <person name="Tak E.J."/>
            <person name="Bae J.-W."/>
        </authorList>
    </citation>
    <scope>NUCLEOTIDE SEQUENCE [LARGE SCALE GENOMIC DNA]</scope>
    <source>
        <strain evidence="2 3">D7T301</strain>
    </source>
</reference>
<protein>
    <recommendedName>
        <fullName evidence="4">Multidrug ABC transporter permease</fullName>
    </recommendedName>
</protein>
<name>A0A1V4DIZ4_9ENTE</name>
<feature type="transmembrane region" description="Helical" evidence="1">
    <location>
        <begin position="347"/>
        <end position="371"/>
    </location>
</feature>
<sequence length="409" mass="47341">MLDFYKLRLAKHQKRMLKYLKYVMNDHFILICMVGLGGFGYYYSEYLKTLTPAVSWMPIVVGLVWFISLFVGRLSTLMQEADAVFLIPKERAMTNYLKRGLNYSTIFPAIAISLIVGVTFPLVAITKSVDFSMTLFIIASLLALKYADLWIQLESMYLDSGQNVTTHRIIWIVGAIGSLFCSLYVSYFIGVMIAFVISMILVMLSKKTLESSQLNWEKSIQFERKRMKRLYSFFNLFTDVPGLSSDVRRRKYLDGLLNRMKKTSENTYLYLYARVVARGSEYSSLTIRLILVGMVLLFFTKSFWLMAILGSLFIYLLGFQLIPMYHAFDYMLMTQLYPISYKLKHNAVLFIIRSVIGIMTLIFSLVVVVALPNKLDGIKLALVFVMVFVLLSWSYLPMKLKKMEKMENR</sequence>
<proteinExistence type="predicted"/>
<evidence type="ECO:0000313" key="2">
    <source>
        <dbReference type="EMBL" id="OPF88210.1"/>
    </source>
</evidence>
<keyword evidence="1" id="KW-0812">Transmembrane</keyword>
<organism evidence="2 3">
    <name type="scientific">Vagococcus martis</name>
    <dbReference type="NCBI Taxonomy" id="1768210"/>
    <lineage>
        <taxon>Bacteria</taxon>
        <taxon>Bacillati</taxon>
        <taxon>Bacillota</taxon>
        <taxon>Bacilli</taxon>
        <taxon>Lactobacillales</taxon>
        <taxon>Enterococcaceae</taxon>
        <taxon>Vagococcus</taxon>
    </lineage>
</organism>
<evidence type="ECO:0000313" key="3">
    <source>
        <dbReference type="Proteomes" id="UP000189970"/>
    </source>
</evidence>
<dbReference type="RefSeq" id="WP_079347313.1">
    <property type="nucleotide sequence ID" value="NZ_MVAB01000001.1"/>
</dbReference>
<dbReference type="Proteomes" id="UP000189970">
    <property type="component" value="Unassembled WGS sequence"/>
</dbReference>
<dbReference type="AlphaFoldDB" id="A0A1V4DIZ4"/>
<feature type="transmembrane region" description="Helical" evidence="1">
    <location>
        <begin position="305"/>
        <end position="326"/>
    </location>
</feature>
<dbReference type="PIRSF" id="PIRSF037259">
    <property type="entry name" value="EcsB_ABC"/>
    <property type="match status" value="1"/>
</dbReference>
<dbReference type="Pfam" id="PF05975">
    <property type="entry name" value="EcsB"/>
    <property type="match status" value="1"/>
</dbReference>
<comment type="caution">
    <text evidence="2">The sequence shown here is derived from an EMBL/GenBank/DDBJ whole genome shotgun (WGS) entry which is preliminary data.</text>
</comment>
<feature type="transmembrane region" description="Helical" evidence="1">
    <location>
        <begin position="186"/>
        <end position="204"/>
    </location>
</feature>
<dbReference type="EMBL" id="MVAB01000001">
    <property type="protein sequence ID" value="OPF88210.1"/>
    <property type="molecule type" value="Genomic_DNA"/>
</dbReference>
<accession>A0A1V4DIZ4</accession>